<evidence type="ECO:0000313" key="15">
    <source>
        <dbReference type="EMBL" id="MBU9712170.1"/>
    </source>
</evidence>
<evidence type="ECO:0000256" key="12">
    <source>
        <dbReference type="ARBA" id="ARBA00023157"/>
    </source>
</evidence>
<keyword evidence="4" id="KW-0808">Transferase</keyword>
<evidence type="ECO:0000256" key="7">
    <source>
        <dbReference type="ARBA" id="ARBA00022824"/>
    </source>
</evidence>
<evidence type="ECO:0000256" key="9">
    <source>
        <dbReference type="ARBA" id="ARBA00022989"/>
    </source>
</evidence>
<keyword evidence="10" id="KW-0333">Golgi apparatus</keyword>
<keyword evidence="8" id="KW-0735">Signal-anchor</keyword>
<reference evidence="15 16" key="1">
    <citation type="submission" date="2021-06" db="EMBL/GenBank/DDBJ databases">
        <title>Bacillus sp. RD4P76, an endophyte from a halophyte.</title>
        <authorList>
            <person name="Sun J.-Q."/>
        </authorList>
    </citation>
    <scope>NUCLEOTIDE SEQUENCE [LARGE SCALE GENOMIC DNA]</scope>
    <source>
        <strain evidence="15 16">CGMCC 1.15917</strain>
    </source>
</reference>
<dbReference type="InterPro" id="IPR043538">
    <property type="entry name" value="XYLT"/>
</dbReference>
<keyword evidence="16" id="KW-1185">Reference proteome</keyword>
<evidence type="ECO:0000256" key="4">
    <source>
        <dbReference type="ARBA" id="ARBA00022679"/>
    </source>
</evidence>
<evidence type="ECO:0000256" key="3">
    <source>
        <dbReference type="ARBA" id="ARBA00022676"/>
    </source>
</evidence>
<keyword evidence="7" id="KW-0256">Endoplasmic reticulum</keyword>
<comment type="subcellular location">
    <subcellularLocation>
        <location evidence="2">Endoplasmic reticulum membrane</location>
        <topology evidence="2">Single-pass type II membrane protein</topology>
    </subcellularLocation>
    <subcellularLocation>
        <location evidence="1">Golgi apparatus membrane</location>
        <topology evidence="1">Single-pass type II membrane protein</topology>
    </subcellularLocation>
</comment>
<dbReference type="Proteomes" id="UP000784880">
    <property type="component" value="Unassembled WGS sequence"/>
</dbReference>
<proteinExistence type="predicted"/>
<evidence type="ECO:0000256" key="2">
    <source>
        <dbReference type="ARBA" id="ARBA00004648"/>
    </source>
</evidence>
<evidence type="ECO:0000313" key="16">
    <source>
        <dbReference type="Proteomes" id="UP000784880"/>
    </source>
</evidence>
<evidence type="ECO:0000256" key="10">
    <source>
        <dbReference type="ARBA" id="ARBA00023034"/>
    </source>
</evidence>
<dbReference type="RefSeq" id="WP_217066356.1">
    <property type="nucleotide sequence ID" value="NZ_JAHQCS010000094.1"/>
</dbReference>
<keyword evidence="12" id="KW-1015">Disulfide bond</keyword>
<evidence type="ECO:0000256" key="13">
    <source>
        <dbReference type="ARBA" id="ARBA00023180"/>
    </source>
</evidence>
<sequence>MDSPQRIAYILQVHKNADQINTFIKQLIKGNQADVYVHIDKKSYDELKDKIIKNKNVYILDTSIDCIWGDFSQVETTLILLKKVIKSGVKYDFVCLRSGQDLVVKEGFHDFLAENKDSIFLALKDVTKFNLGLMHMNWPKVTRKRYGILHPIRIYRRLIQSLYRSGINLYPNKNTFPKKFQFYVGSQWFTIPMEVALYIIDFIDDNEWYYHYFQDTMCPDEWFFQTLIMNSPYKSNVITNNNLLFLIWGKKFGETNSPIYLTMNNVEQIENSNQFFGRKFDESIDKEVVSYFSEKTVATVSSKETQLKGLTI</sequence>
<dbReference type="InterPro" id="IPR003406">
    <property type="entry name" value="Glyco_trans_14"/>
</dbReference>
<name>A0ABS6JFJ7_9BACI</name>
<dbReference type="EMBL" id="JAHQCS010000094">
    <property type="protein sequence ID" value="MBU9712170.1"/>
    <property type="molecule type" value="Genomic_DNA"/>
</dbReference>
<dbReference type="PANTHER" id="PTHR46025:SF3">
    <property type="entry name" value="XYLOSYLTRANSFERASE OXT"/>
    <property type="match status" value="1"/>
</dbReference>
<keyword evidence="5" id="KW-0812">Transmembrane</keyword>
<dbReference type="PANTHER" id="PTHR46025">
    <property type="entry name" value="XYLOSYLTRANSFERASE OXT"/>
    <property type="match status" value="1"/>
</dbReference>
<evidence type="ECO:0000256" key="5">
    <source>
        <dbReference type="ARBA" id="ARBA00022692"/>
    </source>
</evidence>
<evidence type="ECO:0000256" key="11">
    <source>
        <dbReference type="ARBA" id="ARBA00023136"/>
    </source>
</evidence>
<keyword evidence="11" id="KW-0472">Membrane</keyword>
<evidence type="ECO:0000256" key="8">
    <source>
        <dbReference type="ARBA" id="ARBA00022968"/>
    </source>
</evidence>
<accession>A0ABS6JFJ7</accession>
<keyword evidence="3" id="KW-0328">Glycosyltransferase</keyword>
<evidence type="ECO:0000256" key="1">
    <source>
        <dbReference type="ARBA" id="ARBA00004323"/>
    </source>
</evidence>
<organism evidence="15 16">
    <name type="scientific">Evansella tamaricis</name>
    <dbReference type="NCBI Taxonomy" id="2069301"/>
    <lineage>
        <taxon>Bacteria</taxon>
        <taxon>Bacillati</taxon>
        <taxon>Bacillota</taxon>
        <taxon>Bacilli</taxon>
        <taxon>Bacillales</taxon>
        <taxon>Bacillaceae</taxon>
        <taxon>Evansella</taxon>
    </lineage>
</organism>
<evidence type="ECO:0000256" key="6">
    <source>
        <dbReference type="ARBA" id="ARBA00022723"/>
    </source>
</evidence>
<keyword evidence="9" id="KW-1133">Transmembrane helix</keyword>
<gene>
    <name evidence="15" type="ORF">KS419_10495</name>
</gene>
<evidence type="ECO:0000256" key="14">
    <source>
        <dbReference type="ARBA" id="ARBA00042865"/>
    </source>
</evidence>
<keyword evidence="6" id="KW-0479">Metal-binding</keyword>
<comment type="caution">
    <text evidence="15">The sequence shown here is derived from an EMBL/GenBank/DDBJ whole genome shotgun (WGS) entry which is preliminary data.</text>
</comment>
<dbReference type="Pfam" id="PF02485">
    <property type="entry name" value="Branch"/>
    <property type="match status" value="1"/>
</dbReference>
<protein>
    <recommendedName>
        <fullName evidence="14">Peptide O-xylosyltransferase</fullName>
    </recommendedName>
</protein>
<keyword evidence="13" id="KW-0325">Glycoprotein</keyword>